<name>A0A9L0SI35_HORSE</name>
<proteinExistence type="predicted"/>
<evidence type="ECO:0000313" key="2">
    <source>
        <dbReference type="Ensembl" id="ENSECAP00000075739.1"/>
    </source>
</evidence>
<dbReference type="GeneTree" id="ENSGT01010000222666"/>
<reference evidence="2" key="2">
    <citation type="submission" date="2025-08" db="UniProtKB">
        <authorList>
            <consortium name="Ensembl"/>
        </authorList>
    </citation>
    <scope>IDENTIFICATION</scope>
    <source>
        <strain evidence="2">Thoroughbred</strain>
    </source>
</reference>
<keyword evidence="3" id="KW-1185">Reference proteome</keyword>
<accession>A0A9L0SI35</accession>
<dbReference type="Proteomes" id="UP000002281">
    <property type="component" value="Unplaced"/>
</dbReference>
<organism evidence="2 3">
    <name type="scientific">Equus caballus</name>
    <name type="common">Horse</name>
    <dbReference type="NCBI Taxonomy" id="9796"/>
    <lineage>
        <taxon>Eukaryota</taxon>
        <taxon>Metazoa</taxon>
        <taxon>Chordata</taxon>
        <taxon>Craniata</taxon>
        <taxon>Vertebrata</taxon>
        <taxon>Euteleostomi</taxon>
        <taxon>Mammalia</taxon>
        <taxon>Eutheria</taxon>
        <taxon>Laurasiatheria</taxon>
        <taxon>Perissodactyla</taxon>
        <taxon>Equidae</taxon>
        <taxon>Equus</taxon>
    </lineage>
</organism>
<sequence length="109" mass="12899">MAASHFASQLRKDLSIEMIRTKIAEERFLAQKADRYDKYERKRRSGLTDVNLPTLEGRNLESEETSQEPIPEEMSVRQSKCYLRDNLPHQKKKKQKTYQKNGVLKYHSK</sequence>
<protein>
    <submittedName>
        <fullName evidence="2">Uncharacterized protein</fullName>
    </submittedName>
</protein>
<evidence type="ECO:0000256" key="1">
    <source>
        <dbReference type="SAM" id="MobiDB-lite"/>
    </source>
</evidence>
<dbReference type="Ensembl" id="ENSECAT00000118592.1">
    <property type="protein sequence ID" value="ENSECAP00000075739.1"/>
    <property type="gene ID" value="ENSECAG00000050141.1"/>
</dbReference>
<dbReference type="AlphaFoldDB" id="A0A9L0SI35"/>
<evidence type="ECO:0000313" key="3">
    <source>
        <dbReference type="Proteomes" id="UP000002281"/>
    </source>
</evidence>
<feature type="region of interest" description="Disordered" evidence="1">
    <location>
        <begin position="39"/>
        <end position="109"/>
    </location>
</feature>
<reference evidence="2" key="1">
    <citation type="journal article" date="2009" name="Science">
        <title>Genome sequence, comparative analysis, and population genetics of the domestic horse.</title>
        <authorList>
            <consortium name="Broad Institute Genome Sequencing Platform"/>
            <consortium name="Broad Institute Whole Genome Assembly Team"/>
            <person name="Wade C.M."/>
            <person name="Giulotto E."/>
            <person name="Sigurdsson S."/>
            <person name="Zoli M."/>
            <person name="Gnerre S."/>
            <person name="Imsland F."/>
            <person name="Lear T.L."/>
            <person name="Adelson D.L."/>
            <person name="Bailey E."/>
            <person name="Bellone R.R."/>
            <person name="Bloecker H."/>
            <person name="Distl O."/>
            <person name="Edgar R.C."/>
            <person name="Garber M."/>
            <person name="Leeb T."/>
            <person name="Mauceli E."/>
            <person name="MacLeod J.N."/>
            <person name="Penedo M.C.T."/>
            <person name="Raison J.M."/>
            <person name="Sharpe T."/>
            <person name="Vogel J."/>
            <person name="Andersson L."/>
            <person name="Antczak D.F."/>
            <person name="Biagi T."/>
            <person name="Binns M.M."/>
            <person name="Chowdhary B.P."/>
            <person name="Coleman S.J."/>
            <person name="Della Valle G."/>
            <person name="Fryc S."/>
            <person name="Guerin G."/>
            <person name="Hasegawa T."/>
            <person name="Hill E.W."/>
            <person name="Jurka J."/>
            <person name="Kiialainen A."/>
            <person name="Lindgren G."/>
            <person name="Liu J."/>
            <person name="Magnani E."/>
            <person name="Mickelson J.R."/>
            <person name="Murray J."/>
            <person name="Nergadze S.G."/>
            <person name="Onofrio R."/>
            <person name="Pedroni S."/>
            <person name="Piras M.F."/>
            <person name="Raudsepp T."/>
            <person name="Rocchi M."/>
            <person name="Roeed K.H."/>
            <person name="Ryder O.A."/>
            <person name="Searle S."/>
            <person name="Skow L."/>
            <person name="Swinburne J.E."/>
            <person name="Syvaenen A.C."/>
            <person name="Tozaki T."/>
            <person name="Valberg S.J."/>
            <person name="Vaudin M."/>
            <person name="White J.R."/>
            <person name="Zody M.C."/>
            <person name="Lander E.S."/>
            <person name="Lindblad-Toh K."/>
        </authorList>
    </citation>
    <scope>NUCLEOTIDE SEQUENCE [LARGE SCALE GENOMIC DNA]</scope>
    <source>
        <strain evidence="2">Thoroughbred</strain>
    </source>
</reference>
<reference evidence="2" key="3">
    <citation type="submission" date="2025-09" db="UniProtKB">
        <authorList>
            <consortium name="Ensembl"/>
        </authorList>
    </citation>
    <scope>IDENTIFICATION</scope>
    <source>
        <strain evidence="2">Thoroughbred</strain>
    </source>
</reference>